<dbReference type="InterPro" id="IPR006027">
    <property type="entry name" value="NusB_RsmB_TIM44"/>
</dbReference>
<dbReference type="GO" id="GO:0031564">
    <property type="term" value="P:transcription antitermination"/>
    <property type="evidence" value="ECO:0007669"/>
    <property type="project" value="UniProtKB-KW"/>
</dbReference>
<dbReference type="Pfam" id="PF01029">
    <property type="entry name" value="NusB"/>
    <property type="match status" value="1"/>
</dbReference>
<name>X0X0F3_9ZZZZ</name>
<evidence type="ECO:0000256" key="5">
    <source>
        <dbReference type="ARBA" id="ARBA00023163"/>
    </source>
</evidence>
<dbReference type="GO" id="GO:0006353">
    <property type="term" value="P:DNA-templated transcription termination"/>
    <property type="evidence" value="ECO:0007669"/>
    <property type="project" value="InterPro"/>
</dbReference>
<evidence type="ECO:0000256" key="3">
    <source>
        <dbReference type="ARBA" id="ARBA00022884"/>
    </source>
</evidence>
<dbReference type="Gene3D" id="1.10.940.10">
    <property type="entry name" value="NusB-like"/>
    <property type="match status" value="1"/>
</dbReference>
<evidence type="ECO:0000256" key="4">
    <source>
        <dbReference type="ARBA" id="ARBA00023015"/>
    </source>
</evidence>
<dbReference type="InterPro" id="IPR011605">
    <property type="entry name" value="NusB_fam"/>
</dbReference>
<keyword evidence="5" id="KW-0804">Transcription</keyword>
<dbReference type="AlphaFoldDB" id="X0X0F3"/>
<evidence type="ECO:0000313" key="7">
    <source>
        <dbReference type="EMBL" id="GAG30158.1"/>
    </source>
</evidence>
<comment type="similarity">
    <text evidence="1">Belongs to the NusB family.</text>
</comment>
<dbReference type="GO" id="GO:0005829">
    <property type="term" value="C:cytosol"/>
    <property type="evidence" value="ECO:0007669"/>
    <property type="project" value="TreeGrafter"/>
</dbReference>
<dbReference type="GO" id="GO:0003723">
    <property type="term" value="F:RNA binding"/>
    <property type="evidence" value="ECO:0007669"/>
    <property type="project" value="UniProtKB-KW"/>
</dbReference>
<accession>X0X0F3</accession>
<dbReference type="HAMAP" id="MF_00073">
    <property type="entry name" value="NusB"/>
    <property type="match status" value="1"/>
</dbReference>
<dbReference type="NCBIfam" id="TIGR01951">
    <property type="entry name" value="nusB"/>
    <property type="match status" value="1"/>
</dbReference>
<evidence type="ECO:0000259" key="6">
    <source>
        <dbReference type="Pfam" id="PF01029"/>
    </source>
</evidence>
<keyword evidence="3" id="KW-0694">RNA-binding</keyword>
<dbReference type="PANTHER" id="PTHR11078">
    <property type="entry name" value="N UTILIZATION SUBSTANCE PROTEIN B-RELATED"/>
    <property type="match status" value="1"/>
</dbReference>
<dbReference type="PANTHER" id="PTHR11078:SF3">
    <property type="entry name" value="ANTITERMINATION NUSB DOMAIN-CONTAINING PROTEIN"/>
    <property type="match status" value="1"/>
</dbReference>
<keyword evidence="4" id="KW-0805">Transcription regulation</keyword>
<gene>
    <name evidence="7" type="ORF">S01H1_64555</name>
</gene>
<comment type="caution">
    <text evidence="7">The sequence shown here is derived from an EMBL/GenBank/DDBJ whole genome shotgun (WGS) entry which is preliminary data.</text>
</comment>
<evidence type="ECO:0000256" key="1">
    <source>
        <dbReference type="ARBA" id="ARBA00005952"/>
    </source>
</evidence>
<proteinExistence type="inferred from homology"/>
<protein>
    <recommendedName>
        <fullName evidence="6">NusB/RsmB/TIM44 domain-containing protein</fullName>
    </recommendedName>
</protein>
<keyword evidence="2" id="KW-0889">Transcription antitermination</keyword>
<reference evidence="7" key="1">
    <citation type="journal article" date="2014" name="Front. Microbiol.">
        <title>High frequency of phylogenetically diverse reductive dehalogenase-homologous genes in deep subseafloor sedimentary metagenomes.</title>
        <authorList>
            <person name="Kawai M."/>
            <person name="Futagami T."/>
            <person name="Toyoda A."/>
            <person name="Takaki Y."/>
            <person name="Nishi S."/>
            <person name="Hori S."/>
            <person name="Arai W."/>
            <person name="Tsubouchi T."/>
            <person name="Morono Y."/>
            <person name="Uchiyama I."/>
            <person name="Ito T."/>
            <person name="Fujiyama A."/>
            <person name="Inagaki F."/>
            <person name="Takami H."/>
        </authorList>
    </citation>
    <scope>NUCLEOTIDE SEQUENCE</scope>
    <source>
        <strain evidence="7">Expedition CK06-06</strain>
    </source>
</reference>
<feature type="domain" description="NusB/RsmB/TIM44" evidence="6">
    <location>
        <begin position="8"/>
        <end position="133"/>
    </location>
</feature>
<dbReference type="InterPro" id="IPR035926">
    <property type="entry name" value="NusB-like_sf"/>
</dbReference>
<organism evidence="7">
    <name type="scientific">marine sediment metagenome</name>
    <dbReference type="NCBI Taxonomy" id="412755"/>
    <lineage>
        <taxon>unclassified sequences</taxon>
        <taxon>metagenomes</taxon>
        <taxon>ecological metagenomes</taxon>
    </lineage>
</organism>
<dbReference type="EMBL" id="BARS01042557">
    <property type="protein sequence ID" value="GAG30158.1"/>
    <property type="molecule type" value="Genomic_DNA"/>
</dbReference>
<sequence length="139" mass="15909">MQVDRRTRARELTIQGLYQLDVQGPDLLEFLGEFFIEADSDDFVRKLASDWTKGTWENLAQCDELIAASIIKWQFHRLSPVDKSILRLAVYQLKFCPDIPPRVVINEAIELAKKFSTDKSPAFVNGVLDAVLKKLKTQN</sequence>
<evidence type="ECO:0000256" key="2">
    <source>
        <dbReference type="ARBA" id="ARBA00022814"/>
    </source>
</evidence>
<dbReference type="SUPFAM" id="SSF48013">
    <property type="entry name" value="NusB-like"/>
    <property type="match status" value="1"/>
</dbReference>
<dbReference type="CDD" id="cd00619">
    <property type="entry name" value="Terminator_NusB"/>
    <property type="match status" value="1"/>
</dbReference>